<evidence type="ECO:0000256" key="7">
    <source>
        <dbReference type="ARBA" id="ARBA00023157"/>
    </source>
</evidence>
<dbReference type="OrthoDB" id="6163051at2759"/>
<feature type="domain" description="G-protein coupled receptors family 1 profile" evidence="13">
    <location>
        <begin position="71"/>
        <end position="327"/>
    </location>
</feature>
<reference evidence="14" key="2">
    <citation type="submission" date="2025-09" db="UniProtKB">
        <authorList>
            <consortium name="Ensembl"/>
        </authorList>
    </citation>
    <scope>IDENTIFICATION</scope>
</reference>
<evidence type="ECO:0000256" key="6">
    <source>
        <dbReference type="ARBA" id="ARBA00023136"/>
    </source>
</evidence>
<dbReference type="PRINTS" id="PR01735">
    <property type="entry name" value="P2Y13PRNCPTR"/>
</dbReference>
<keyword evidence="8 11" id="KW-0675">Receptor</keyword>
<dbReference type="AlphaFoldDB" id="A0A8C5MH02"/>
<dbReference type="Gene3D" id="1.20.1070.10">
    <property type="entry name" value="Rhodopsin 7-helix transmembrane proteins"/>
    <property type="match status" value="1"/>
</dbReference>
<evidence type="ECO:0000256" key="5">
    <source>
        <dbReference type="ARBA" id="ARBA00023040"/>
    </source>
</evidence>
<dbReference type="InterPro" id="IPR008109">
    <property type="entry name" value="P2Y13_rcpt"/>
</dbReference>
<feature type="transmembrane region" description="Helical" evidence="12">
    <location>
        <begin position="263"/>
        <end position="283"/>
    </location>
</feature>
<keyword evidence="6 12" id="KW-0472">Membrane</keyword>
<feature type="transmembrane region" description="Helical" evidence="12">
    <location>
        <begin position="59"/>
        <end position="80"/>
    </location>
</feature>
<dbReference type="PANTHER" id="PTHR24233:SF10">
    <property type="entry name" value="P2Y PURINOCEPTOR 13"/>
    <property type="match status" value="1"/>
</dbReference>
<evidence type="ECO:0000256" key="11">
    <source>
        <dbReference type="RuleBase" id="RU000688"/>
    </source>
</evidence>
<keyword evidence="9" id="KW-0325">Glycoprotein</keyword>
<evidence type="ECO:0000256" key="3">
    <source>
        <dbReference type="ARBA" id="ARBA00022692"/>
    </source>
</evidence>
<evidence type="ECO:0000256" key="9">
    <source>
        <dbReference type="ARBA" id="ARBA00023180"/>
    </source>
</evidence>
<dbReference type="PRINTS" id="PR01157">
    <property type="entry name" value="P2YPURNOCPTR"/>
</dbReference>
<protein>
    <submittedName>
        <fullName evidence="14">Purinergic receptor P2Y13</fullName>
    </submittedName>
</protein>
<organism evidence="14 15">
    <name type="scientific">Leptobrachium leishanense</name>
    <name type="common">Leishan spiny toad</name>
    <dbReference type="NCBI Taxonomy" id="445787"/>
    <lineage>
        <taxon>Eukaryota</taxon>
        <taxon>Metazoa</taxon>
        <taxon>Chordata</taxon>
        <taxon>Craniata</taxon>
        <taxon>Vertebrata</taxon>
        <taxon>Euteleostomi</taxon>
        <taxon>Amphibia</taxon>
        <taxon>Batrachia</taxon>
        <taxon>Anura</taxon>
        <taxon>Pelobatoidea</taxon>
        <taxon>Megophryidae</taxon>
        <taxon>Leptobrachium</taxon>
    </lineage>
</organism>
<keyword evidence="7" id="KW-1015">Disulfide bond</keyword>
<keyword evidence="3 11" id="KW-0812">Transmembrane</keyword>
<dbReference type="InterPro" id="IPR000276">
    <property type="entry name" value="GPCR_Rhodpsn"/>
</dbReference>
<dbReference type="PRINTS" id="PR00237">
    <property type="entry name" value="GPCRRHODOPSN"/>
</dbReference>
<dbReference type="PROSITE" id="PS50262">
    <property type="entry name" value="G_PROTEIN_RECEP_F1_2"/>
    <property type="match status" value="1"/>
</dbReference>
<dbReference type="Ensembl" id="ENSLLET00000012588.1">
    <property type="protein sequence ID" value="ENSLLEP00000012109.1"/>
    <property type="gene ID" value="ENSLLEG00000007668.1"/>
</dbReference>
<evidence type="ECO:0000256" key="12">
    <source>
        <dbReference type="SAM" id="Phobius"/>
    </source>
</evidence>
<dbReference type="GeneTree" id="ENSGT01110000267167"/>
<sequence length="359" mass="41378">RELFSNNRISIQYMFAPINLSFFFSPAMNTDASNNSNASSLFPTHCHRDTRIAEVVFPILYSIVFFFGIIMNSLSLWIFCHVPNNTVFIIYLKNTLAADIIMTLTLPFKILTDSGLASWKLKAVVCRYSAVIFYETMYINIILLGLIGLDRFLKIARPLENTWMKKKHVAKWISVAVWLSVFGLSLPNMVLSHEKATPSTVRKCANLKNSLGLKWHAAVNYICQFIFWSVFLSMIIFYTIITKKVYQSYANSRSRNCRTRRNTKARVFIVVVVFFVCFAPYHFSRIPYTFSQTGLINKCSMQNKLFIAKETTLWIATTNVCIDPLIYVLLCKPFRKLITDVIVSRNTNMETQIINESTL</sequence>
<evidence type="ECO:0000259" key="13">
    <source>
        <dbReference type="PROSITE" id="PS50262"/>
    </source>
</evidence>
<keyword evidence="15" id="KW-1185">Reference proteome</keyword>
<keyword evidence="5 11" id="KW-0297">G-protein coupled receptor</keyword>
<reference evidence="14" key="1">
    <citation type="submission" date="2025-08" db="UniProtKB">
        <authorList>
            <consortium name="Ensembl"/>
        </authorList>
    </citation>
    <scope>IDENTIFICATION</scope>
</reference>
<evidence type="ECO:0000256" key="10">
    <source>
        <dbReference type="ARBA" id="ARBA00023224"/>
    </source>
</evidence>
<feature type="transmembrane region" description="Helical" evidence="12">
    <location>
        <begin position="87"/>
        <end position="108"/>
    </location>
</feature>
<comment type="subcellular location">
    <subcellularLocation>
        <location evidence="1">Cell membrane</location>
        <topology evidence="1">Multi-pass membrane protein</topology>
    </subcellularLocation>
</comment>
<keyword evidence="10 11" id="KW-0807">Transducer</keyword>
<feature type="transmembrane region" description="Helical" evidence="12">
    <location>
        <begin position="169"/>
        <end position="190"/>
    </location>
</feature>
<dbReference type="SUPFAM" id="SSF81321">
    <property type="entry name" value="Family A G protein-coupled receptor-like"/>
    <property type="match status" value="1"/>
</dbReference>
<evidence type="ECO:0000256" key="8">
    <source>
        <dbReference type="ARBA" id="ARBA00023170"/>
    </source>
</evidence>
<dbReference type="Pfam" id="PF00001">
    <property type="entry name" value="7tm_1"/>
    <property type="match status" value="1"/>
</dbReference>
<keyword evidence="2" id="KW-1003">Cell membrane</keyword>
<dbReference type="GO" id="GO:0045028">
    <property type="term" value="F:G protein-coupled purinergic nucleotide receptor activity"/>
    <property type="evidence" value="ECO:0007669"/>
    <property type="project" value="InterPro"/>
</dbReference>
<evidence type="ECO:0000256" key="1">
    <source>
        <dbReference type="ARBA" id="ARBA00004651"/>
    </source>
</evidence>
<dbReference type="PROSITE" id="PS00237">
    <property type="entry name" value="G_PROTEIN_RECEP_F1_1"/>
    <property type="match status" value="1"/>
</dbReference>
<dbReference type="GO" id="GO:0005886">
    <property type="term" value="C:plasma membrane"/>
    <property type="evidence" value="ECO:0007669"/>
    <property type="project" value="UniProtKB-SubCell"/>
</dbReference>
<comment type="similarity">
    <text evidence="11">Belongs to the G-protein coupled receptor 1 family.</text>
</comment>
<evidence type="ECO:0000256" key="4">
    <source>
        <dbReference type="ARBA" id="ARBA00022989"/>
    </source>
</evidence>
<feature type="transmembrane region" description="Helical" evidence="12">
    <location>
        <begin position="128"/>
        <end position="149"/>
    </location>
</feature>
<dbReference type="Proteomes" id="UP000694569">
    <property type="component" value="Unplaced"/>
</dbReference>
<proteinExistence type="inferred from homology"/>
<evidence type="ECO:0000313" key="14">
    <source>
        <dbReference type="Ensembl" id="ENSLLEP00000012109.1"/>
    </source>
</evidence>
<name>A0A8C5MH02_9ANUR</name>
<dbReference type="InterPro" id="IPR017452">
    <property type="entry name" value="GPCR_Rhodpsn_7TM"/>
</dbReference>
<feature type="transmembrane region" description="Helical" evidence="12">
    <location>
        <begin position="218"/>
        <end position="242"/>
    </location>
</feature>
<evidence type="ECO:0000256" key="2">
    <source>
        <dbReference type="ARBA" id="ARBA00022475"/>
    </source>
</evidence>
<evidence type="ECO:0000313" key="15">
    <source>
        <dbReference type="Proteomes" id="UP000694569"/>
    </source>
</evidence>
<accession>A0A8C5MH02</accession>
<dbReference type="PANTHER" id="PTHR24233">
    <property type="entry name" value="P2Y PURINOCEPTOR-RELATED G-PROTEIN COUPLED RECEPTOR"/>
    <property type="match status" value="1"/>
</dbReference>
<keyword evidence="4 12" id="KW-1133">Transmembrane helix</keyword>
<gene>
    <name evidence="14" type="primary">P2RY13</name>
</gene>
<feature type="transmembrane region" description="Helical" evidence="12">
    <location>
        <begin position="311"/>
        <end position="330"/>
    </location>
</feature>
<dbReference type="FunFam" id="1.20.1070.10:FF:000049">
    <property type="entry name" value="G-protein coupled receptor 87"/>
    <property type="match status" value="1"/>
</dbReference>